<proteinExistence type="predicted"/>
<protein>
    <submittedName>
        <fullName evidence="2">Uncharacterized protein</fullName>
    </submittedName>
</protein>
<dbReference type="AlphaFoldDB" id="A0A0A8ZM32"/>
<reference evidence="2" key="1">
    <citation type="submission" date="2014-09" db="EMBL/GenBank/DDBJ databases">
        <authorList>
            <person name="Magalhaes I.L.F."/>
            <person name="Oliveira U."/>
            <person name="Santos F.R."/>
            <person name="Vidigal T.H.D.A."/>
            <person name="Brescovit A.D."/>
            <person name="Santos A.J."/>
        </authorList>
    </citation>
    <scope>NUCLEOTIDE SEQUENCE</scope>
    <source>
        <tissue evidence="2">Shoot tissue taken approximately 20 cm above the soil surface</tissue>
    </source>
</reference>
<reference evidence="2" key="2">
    <citation type="journal article" date="2015" name="Data Brief">
        <title>Shoot transcriptome of the giant reed, Arundo donax.</title>
        <authorList>
            <person name="Barrero R.A."/>
            <person name="Guerrero F.D."/>
            <person name="Moolhuijzen P."/>
            <person name="Goolsby J.A."/>
            <person name="Tidwell J."/>
            <person name="Bellgard S.E."/>
            <person name="Bellgard M.I."/>
        </authorList>
    </citation>
    <scope>NUCLEOTIDE SEQUENCE</scope>
    <source>
        <tissue evidence="2">Shoot tissue taken approximately 20 cm above the soil surface</tissue>
    </source>
</reference>
<dbReference type="EMBL" id="GBRH01258034">
    <property type="protein sequence ID" value="JAD39861.1"/>
    <property type="molecule type" value="Transcribed_RNA"/>
</dbReference>
<accession>A0A0A8ZM32</accession>
<name>A0A0A8ZM32_ARUDO</name>
<organism evidence="2">
    <name type="scientific">Arundo donax</name>
    <name type="common">Giant reed</name>
    <name type="synonym">Donax arundinaceus</name>
    <dbReference type="NCBI Taxonomy" id="35708"/>
    <lineage>
        <taxon>Eukaryota</taxon>
        <taxon>Viridiplantae</taxon>
        <taxon>Streptophyta</taxon>
        <taxon>Embryophyta</taxon>
        <taxon>Tracheophyta</taxon>
        <taxon>Spermatophyta</taxon>
        <taxon>Magnoliopsida</taxon>
        <taxon>Liliopsida</taxon>
        <taxon>Poales</taxon>
        <taxon>Poaceae</taxon>
        <taxon>PACMAD clade</taxon>
        <taxon>Arundinoideae</taxon>
        <taxon>Arundineae</taxon>
        <taxon>Arundo</taxon>
    </lineage>
</organism>
<keyword evidence="1" id="KW-0812">Transmembrane</keyword>
<keyword evidence="1" id="KW-0472">Membrane</keyword>
<sequence length="64" mass="7271">MLFNSSLSDYSSFFRSKMVSIRSDFLSFGFLDFSNFELVTHFAGGNIMLLAFTSYSVVLKSHLL</sequence>
<keyword evidence="1" id="KW-1133">Transmembrane helix</keyword>
<evidence type="ECO:0000313" key="2">
    <source>
        <dbReference type="EMBL" id="JAD39861.1"/>
    </source>
</evidence>
<feature type="transmembrane region" description="Helical" evidence="1">
    <location>
        <begin position="38"/>
        <end position="58"/>
    </location>
</feature>
<evidence type="ECO:0000256" key="1">
    <source>
        <dbReference type="SAM" id="Phobius"/>
    </source>
</evidence>